<sequence length="501" mass="54916">MERIQAQTCTANAGSTPTSANYLCPLGYINTKTSATTFECKKVTDMQSSVLKQKACQTSADCAININDDTNAYSSKLLVTCYVGQCVYLNTRLPGDSCSWGGQCLGGRCDLLTGRCVSTSLNIAKKDQRCGVSNEGLTINCNTDSSSDALQCLTDVTIGSTSYNSCYAKKMVKVGDSCTTWDNTTRLYNVCEDPTTSFCNTTLKTCVALLEDGSPCSAHSQCKNGDCQLNNPNDPNSGRICKKLKTYGEACESNMECSNLYTCRSTDSKSSRRCLPFAELGEFCNIDTDCRYNTPFVFDGNTVVNNLVVCSNSKCIRTFGQANGQRCEQNAHCYTGYCDQQTGNCANPPLQKCTVSNNVDCPYCACKDGTNGVCVNTNNCPGYKLDLHICIYNNFVTSLKDPYASSYFNLANRLAMDTLFVDRDSSIYTKCRSYFTNYWSCMQNNDKWTVAEFEGFVPGVQPVPNLIMPKVLSGAPRLVSTNRMILLFAMSLLVVMLVTLF</sequence>
<dbReference type="VEuPathDB" id="AmoebaDB:FDP41_013551"/>
<reference evidence="2 3" key="1">
    <citation type="journal article" date="2019" name="Sci. Rep.">
        <title>Nanopore sequencing improves the draft genome of the human pathogenic amoeba Naegleria fowleri.</title>
        <authorList>
            <person name="Liechti N."/>
            <person name="Schurch N."/>
            <person name="Bruggmann R."/>
            <person name="Wittwer M."/>
        </authorList>
    </citation>
    <scope>NUCLEOTIDE SEQUENCE [LARGE SCALE GENOMIC DNA]</scope>
    <source>
        <strain evidence="2 3">ATCC 30894</strain>
    </source>
</reference>
<feature type="transmembrane region" description="Helical" evidence="1">
    <location>
        <begin position="484"/>
        <end position="500"/>
    </location>
</feature>
<protein>
    <recommendedName>
        <fullName evidence="4">Dickkopf N-terminal cysteine-rich domain-containing protein</fullName>
    </recommendedName>
</protein>
<dbReference type="VEuPathDB" id="AmoebaDB:NfTy_028140"/>
<evidence type="ECO:0000313" key="2">
    <source>
        <dbReference type="EMBL" id="KAF0980337.1"/>
    </source>
</evidence>
<dbReference type="RefSeq" id="XP_044565050.1">
    <property type="nucleotide sequence ID" value="XM_044704194.1"/>
</dbReference>
<dbReference type="GeneID" id="68120766"/>
<dbReference type="VEuPathDB" id="AmoebaDB:NF0019810"/>
<organism evidence="2 3">
    <name type="scientific">Naegleria fowleri</name>
    <name type="common">Brain eating amoeba</name>
    <dbReference type="NCBI Taxonomy" id="5763"/>
    <lineage>
        <taxon>Eukaryota</taxon>
        <taxon>Discoba</taxon>
        <taxon>Heterolobosea</taxon>
        <taxon>Tetramitia</taxon>
        <taxon>Eutetramitia</taxon>
        <taxon>Vahlkampfiidae</taxon>
        <taxon>Naegleria</taxon>
    </lineage>
</organism>
<evidence type="ECO:0008006" key="4">
    <source>
        <dbReference type="Google" id="ProtNLM"/>
    </source>
</evidence>
<name>A0A6A5BT30_NAEFO</name>
<gene>
    <name evidence="2" type="ORF">FDP41_013551</name>
</gene>
<keyword evidence="3" id="KW-1185">Reference proteome</keyword>
<proteinExistence type="predicted"/>
<keyword evidence="1" id="KW-1133">Transmembrane helix</keyword>
<dbReference type="OrthoDB" id="10257434at2759"/>
<dbReference type="Proteomes" id="UP000444721">
    <property type="component" value="Unassembled WGS sequence"/>
</dbReference>
<evidence type="ECO:0000256" key="1">
    <source>
        <dbReference type="SAM" id="Phobius"/>
    </source>
</evidence>
<accession>A0A6A5BT30</accession>
<dbReference type="OMA" id="CAININD"/>
<comment type="caution">
    <text evidence="2">The sequence shown here is derived from an EMBL/GenBank/DDBJ whole genome shotgun (WGS) entry which is preliminary data.</text>
</comment>
<keyword evidence="1" id="KW-0812">Transmembrane</keyword>
<dbReference type="AlphaFoldDB" id="A0A6A5BT30"/>
<keyword evidence="1" id="KW-0472">Membrane</keyword>
<dbReference type="EMBL" id="VFQX01000019">
    <property type="protein sequence ID" value="KAF0980337.1"/>
    <property type="molecule type" value="Genomic_DNA"/>
</dbReference>
<evidence type="ECO:0000313" key="3">
    <source>
        <dbReference type="Proteomes" id="UP000444721"/>
    </source>
</evidence>